<reference evidence="5" key="1">
    <citation type="submission" date="2018-06" db="EMBL/GenBank/DDBJ databases">
        <authorList>
            <person name="Li K."/>
        </authorList>
    </citation>
    <scope>NUCLEOTIDE SEQUENCE [LARGE SCALE GENOMIC DNA]</scope>
    <source>
        <strain evidence="5">ZFG47</strain>
        <plasmid evidence="5">unnamed1</plasmid>
    </source>
</reference>
<keyword evidence="1" id="KW-0863">Zinc-finger</keyword>
<dbReference type="AlphaFoldDB" id="A0A2Z4JD18"/>
<keyword evidence="4" id="KW-0614">Plasmid</keyword>
<dbReference type="InterPro" id="IPR007527">
    <property type="entry name" value="Znf_SWIM"/>
</dbReference>
<keyword evidence="1" id="KW-0862">Zinc</keyword>
<keyword evidence="5" id="KW-1185">Reference proteome</keyword>
<sequence length="500" mass="53135">MSDVRSRTYVRPSAVTGTRTAPVLGLETSGGATPTGTARHPHFYSGVLTASQAAAVGLLAVADVSRTWYREEHPGRAVLDPVVTGHDDRLRFEALSPCRGLYARLDILGDGVNGARIHRGSAHFDVNDTLLHALGRVRSRRPLHLRVGPVLPAARAALDGPNVRKKVPSPQLPLRDFAEAQAVASRLGLRAEVPRLRAQRLVRALARQGDVRLWATTVNGGLGLSAVPSPSAVPLPDAGRLEVLQRVALHMTSLRLYGPPAAAGHAGAASAWEAVLPGMRLTLVPLSGVHASLTADGRTPTAPDAESDTHADTDVHTDTDTDTDPDAGSDSGSDACTDADADPEQGRQDAELLSVLLSWESRIDPAALAEQAGLTVARTRTALALLVDAGRCGYDAAEAAYFHRELPFHLREPEPRHPRLVDARALVEAGAVTLNRRSGTATVASSGTVHHIRELHGRRTCTCLWWSRHQGVRGPCEHGLAAVAALRNGPSRSRPAARRT</sequence>
<dbReference type="GO" id="GO:0008270">
    <property type="term" value="F:zinc ion binding"/>
    <property type="evidence" value="ECO:0007669"/>
    <property type="project" value="UniProtKB-KW"/>
</dbReference>
<evidence type="ECO:0000256" key="1">
    <source>
        <dbReference type="PROSITE-ProRule" id="PRU00325"/>
    </source>
</evidence>
<organism evidence="4 5">
    <name type="scientific">Streptomyces cadmiisoli</name>
    <dbReference type="NCBI Taxonomy" id="2184053"/>
    <lineage>
        <taxon>Bacteria</taxon>
        <taxon>Bacillati</taxon>
        <taxon>Actinomycetota</taxon>
        <taxon>Actinomycetes</taxon>
        <taxon>Kitasatosporales</taxon>
        <taxon>Streptomycetaceae</taxon>
        <taxon>Streptomyces</taxon>
        <taxon>Streptomyces aurantiacus group</taxon>
    </lineage>
</organism>
<feature type="compositionally biased region" description="Basic and acidic residues" evidence="2">
    <location>
        <begin position="307"/>
        <end position="319"/>
    </location>
</feature>
<geneLocation type="plasmid" evidence="4 5">
    <name>unnamed1</name>
</geneLocation>
<dbReference type="Proteomes" id="UP000249616">
    <property type="component" value="Plasmid unnamed1"/>
</dbReference>
<evidence type="ECO:0000256" key="2">
    <source>
        <dbReference type="SAM" id="MobiDB-lite"/>
    </source>
</evidence>
<protein>
    <submittedName>
        <fullName evidence="4">SWIM zinc finger family protein</fullName>
    </submittedName>
</protein>
<accession>A0A2Z4JD18</accession>
<dbReference type="RefSeq" id="WP_112442965.1">
    <property type="nucleotide sequence ID" value="NZ_CP030074.1"/>
</dbReference>
<gene>
    <name evidence="4" type="ORF">DN051_41270</name>
</gene>
<evidence type="ECO:0000313" key="5">
    <source>
        <dbReference type="Proteomes" id="UP000249616"/>
    </source>
</evidence>
<evidence type="ECO:0000313" key="4">
    <source>
        <dbReference type="EMBL" id="AWW43062.1"/>
    </source>
</evidence>
<dbReference type="KEGG" id="scad:DN051_41270"/>
<name>A0A2Z4JD18_9ACTN</name>
<evidence type="ECO:0000259" key="3">
    <source>
        <dbReference type="PROSITE" id="PS50966"/>
    </source>
</evidence>
<keyword evidence="1" id="KW-0479">Metal-binding</keyword>
<feature type="region of interest" description="Disordered" evidence="2">
    <location>
        <begin position="294"/>
        <end position="347"/>
    </location>
</feature>
<proteinExistence type="predicted"/>
<dbReference type="EMBL" id="CP030074">
    <property type="protein sequence ID" value="AWW43062.1"/>
    <property type="molecule type" value="Genomic_DNA"/>
</dbReference>
<dbReference type="PROSITE" id="PS50966">
    <property type="entry name" value="ZF_SWIM"/>
    <property type="match status" value="1"/>
</dbReference>
<feature type="domain" description="SWIM-type" evidence="3">
    <location>
        <begin position="441"/>
        <end position="487"/>
    </location>
</feature>